<dbReference type="OMA" id="RPEIECN"/>
<sequence>MTEVADINLVRISTVKPAVLTESKRMFLPALDLLWCIVSPVERILFYNISCSKFDAIVERLKSSLSTVLVHFYPLAGRLASGDQQNRLEIDCNDRGVPFVEAYADLNFSDLQISKFESRPIFKRLVPASLPDEKDDQLLLSVQVTSIHGGGICIGTRLNHVVADGNSYWHFMQSWAECCRGAPISRYPEHKRYFFKLSNTSDNVNNTTATDNEFTFDGSKHAQSKTDKETQQLQSQMPSHENESSDTKPLNSNQMSKSIEESGADEKGNETRDLICKTFHFSKEMIQKQKARAEKHGNQTFSSFVVVAAHFWRCMVKAREIPDEEPVYFFVLVDSRNRVNPPLSPAYFGNCIQIAASNATARELLSQTVSFASGLIKEAVNRCTEKNLMSMIKWVESNVHSMDAEINSIRERYIVNVVSSPRFPVYEVDYGWGKPLNVQAAAIDEIGAMVLFPGREGGGTIDITTCLPLSQMDVFHSLFMEDINSLQPDE</sequence>
<keyword evidence="4" id="KW-1185">Reference proteome</keyword>
<name>A0AA38G251_TAXCH</name>
<dbReference type="Pfam" id="PF02458">
    <property type="entry name" value="Transferase"/>
    <property type="match status" value="1"/>
</dbReference>
<organism evidence="3 4">
    <name type="scientific">Taxus chinensis</name>
    <name type="common">Chinese yew</name>
    <name type="synonym">Taxus wallichiana var. chinensis</name>
    <dbReference type="NCBI Taxonomy" id="29808"/>
    <lineage>
        <taxon>Eukaryota</taxon>
        <taxon>Viridiplantae</taxon>
        <taxon>Streptophyta</taxon>
        <taxon>Embryophyta</taxon>
        <taxon>Tracheophyta</taxon>
        <taxon>Spermatophyta</taxon>
        <taxon>Pinopsida</taxon>
        <taxon>Pinidae</taxon>
        <taxon>Conifers II</taxon>
        <taxon>Cupressales</taxon>
        <taxon>Taxaceae</taxon>
        <taxon>Taxus</taxon>
    </lineage>
</organism>
<dbReference type="GO" id="GO:0016740">
    <property type="term" value="F:transferase activity"/>
    <property type="evidence" value="ECO:0007669"/>
    <property type="project" value="UniProtKB-KW"/>
</dbReference>
<proteinExistence type="predicted"/>
<feature type="compositionally biased region" description="Basic and acidic residues" evidence="2">
    <location>
        <begin position="218"/>
        <end position="230"/>
    </location>
</feature>
<dbReference type="PANTHER" id="PTHR31896:SF64">
    <property type="entry name" value="TRICHOTHECENE 3-O-ACETYLTRANSFERASE"/>
    <property type="match status" value="1"/>
</dbReference>
<dbReference type="Gene3D" id="3.30.559.10">
    <property type="entry name" value="Chloramphenicol acetyltransferase-like domain"/>
    <property type="match status" value="2"/>
</dbReference>
<feature type="region of interest" description="Disordered" evidence="2">
    <location>
        <begin position="208"/>
        <end position="269"/>
    </location>
</feature>
<evidence type="ECO:0000313" key="3">
    <source>
        <dbReference type="EMBL" id="KAH9314607.1"/>
    </source>
</evidence>
<dbReference type="AlphaFoldDB" id="A0AA38G251"/>
<dbReference type="Proteomes" id="UP000824469">
    <property type="component" value="Unassembled WGS sequence"/>
</dbReference>
<dbReference type="PANTHER" id="PTHR31896">
    <property type="entry name" value="FAMILY REGULATORY PROTEIN, PUTATIVE (AFU_ORTHOLOGUE AFUA_3G14730)-RELATED"/>
    <property type="match status" value="1"/>
</dbReference>
<dbReference type="InterPro" id="IPR023213">
    <property type="entry name" value="CAT-like_dom_sf"/>
</dbReference>
<evidence type="ECO:0000256" key="2">
    <source>
        <dbReference type="SAM" id="MobiDB-lite"/>
    </source>
</evidence>
<keyword evidence="1" id="KW-0808">Transferase</keyword>
<reference evidence="3 4" key="1">
    <citation type="journal article" date="2021" name="Nat. Plants">
        <title>The Taxus genome provides insights into paclitaxel biosynthesis.</title>
        <authorList>
            <person name="Xiong X."/>
            <person name="Gou J."/>
            <person name="Liao Q."/>
            <person name="Li Y."/>
            <person name="Zhou Q."/>
            <person name="Bi G."/>
            <person name="Li C."/>
            <person name="Du R."/>
            <person name="Wang X."/>
            <person name="Sun T."/>
            <person name="Guo L."/>
            <person name="Liang H."/>
            <person name="Lu P."/>
            <person name="Wu Y."/>
            <person name="Zhang Z."/>
            <person name="Ro D.K."/>
            <person name="Shang Y."/>
            <person name="Huang S."/>
            <person name="Yan J."/>
        </authorList>
    </citation>
    <scope>NUCLEOTIDE SEQUENCE [LARGE SCALE GENOMIC DNA]</scope>
    <source>
        <strain evidence="3">Ta-2019</strain>
    </source>
</reference>
<protein>
    <submittedName>
        <fullName evidence="3">Uncharacterized protein</fullName>
    </submittedName>
</protein>
<dbReference type="InterPro" id="IPR051283">
    <property type="entry name" value="Sec_Metabolite_Acyltrans"/>
</dbReference>
<feature type="compositionally biased region" description="Polar residues" evidence="2">
    <location>
        <begin position="247"/>
        <end position="257"/>
    </location>
</feature>
<comment type="caution">
    <text evidence="3">The sequence shown here is derived from an EMBL/GenBank/DDBJ whole genome shotgun (WGS) entry which is preliminary data.</text>
</comment>
<accession>A0AA38G251</accession>
<feature type="compositionally biased region" description="Basic and acidic residues" evidence="2">
    <location>
        <begin position="258"/>
        <end position="269"/>
    </location>
</feature>
<evidence type="ECO:0000256" key="1">
    <source>
        <dbReference type="ARBA" id="ARBA00022679"/>
    </source>
</evidence>
<dbReference type="EMBL" id="JAHRHJ020000005">
    <property type="protein sequence ID" value="KAH9314607.1"/>
    <property type="molecule type" value="Genomic_DNA"/>
</dbReference>
<gene>
    <name evidence="3" type="ORF">KI387_023234</name>
</gene>
<evidence type="ECO:0000313" key="4">
    <source>
        <dbReference type="Proteomes" id="UP000824469"/>
    </source>
</evidence>